<keyword evidence="3" id="KW-1185">Reference proteome</keyword>
<accession>A0ABS3LPK9</accession>
<evidence type="ECO:0000313" key="3">
    <source>
        <dbReference type="Proteomes" id="UP000664399"/>
    </source>
</evidence>
<protein>
    <recommendedName>
        <fullName evidence="4">DUF302 domain-containing protein</fullName>
    </recommendedName>
</protein>
<proteinExistence type="predicted"/>
<keyword evidence="1" id="KW-0732">Signal</keyword>
<evidence type="ECO:0008006" key="4">
    <source>
        <dbReference type="Google" id="ProtNLM"/>
    </source>
</evidence>
<feature type="signal peptide" evidence="1">
    <location>
        <begin position="1"/>
        <end position="19"/>
    </location>
</feature>
<comment type="caution">
    <text evidence="2">The sequence shown here is derived from an EMBL/GenBank/DDBJ whole genome shotgun (WGS) entry which is preliminary data.</text>
</comment>
<evidence type="ECO:0000313" key="2">
    <source>
        <dbReference type="EMBL" id="MBO1329308.1"/>
    </source>
</evidence>
<dbReference type="Proteomes" id="UP000664399">
    <property type="component" value="Unassembled WGS sequence"/>
</dbReference>
<gene>
    <name evidence="2" type="ORF">J2D75_12585</name>
</gene>
<reference evidence="2 3" key="1">
    <citation type="submission" date="2021-03" db="EMBL/GenBank/DDBJ databases">
        <title>The complete genome sequence of Acetobacter suratthaniensis TBRC 1719.</title>
        <authorList>
            <person name="Charoenyingcharoen P."/>
            <person name="Yukphan P."/>
        </authorList>
    </citation>
    <scope>NUCLEOTIDE SEQUENCE [LARGE SCALE GENOMIC DNA]</scope>
    <source>
        <strain evidence="2 3">TBRC 1719</strain>
    </source>
</reference>
<feature type="chain" id="PRO_5046427061" description="DUF302 domain-containing protein" evidence="1">
    <location>
        <begin position="20"/>
        <end position="174"/>
    </location>
</feature>
<organism evidence="2 3">
    <name type="scientific">Acetobacter suratthaniensis</name>
    <dbReference type="NCBI Taxonomy" id="1502841"/>
    <lineage>
        <taxon>Bacteria</taxon>
        <taxon>Pseudomonadati</taxon>
        <taxon>Pseudomonadota</taxon>
        <taxon>Alphaproteobacteria</taxon>
        <taxon>Acetobacterales</taxon>
        <taxon>Acetobacteraceae</taxon>
        <taxon>Acetobacter</taxon>
    </lineage>
</organism>
<name>A0ABS3LPK9_9PROT</name>
<dbReference type="EMBL" id="JAFVMG010000017">
    <property type="protein sequence ID" value="MBO1329308.1"/>
    <property type="molecule type" value="Genomic_DNA"/>
</dbReference>
<evidence type="ECO:0000256" key="1">
    <source>
        <dbReference type="SAM" id="SignalP"/>
    </source>
</evidence>
<sequence>MALGATLLVGSVVSGVAQAQTTAPVGAGGQASGLTPEQVATMQHDMDTALHYHLASDVLPRLSATLRAIQAAGILPPARYGMSLDQQVGLVEQVPGLEAILKAHGFSAHDFVMSLTCVGLTTNFMNVPPSQVKGNMPTPDAHNVELLKSNPKALQELVGVLRGARQNSSSTSVH</sequence>